<accession>A0ABU7X701</accession>
<comment type="caution">
    <text evidence="1">The sequence shown here is derived from an EMBL/GenBank/DDBJ whole genome shotgun (WGS) entry which is preliminary data.</text>
</comment>
<dbReference type="RefSeq" id="WP_331790275.1">
    <property type="nucleotide sequence ID" value="NZ_JAVFKM010000052.1"/>
</dbReference>
<evidence type="ECO:0000313" key="2">
    <source>
        <dbReference type="Proteomes" id="UP001348265"/>
    </source>
</evidence>
<dbReference type="Proteomes" id="UP001348265">
    <property type="component" value="Unassembled WGS sequence"/>
</dbReference>
<keyword evidence="2" id="KW-1185">Reference proteome</keyword>
<name>A0ABU7X701_9ACTN</name>
<reference evidence="1 2" key="1">
    <citation type="submission" date="2023-08" db="EMBL/GenBank/DDBJ databases">
        <authorList>
            <person name="Sharma P."/>
            <person name="Verma V."/>
            <person name="Mohan M.K."/>
            <person name="Dubey A.K."/>
        </authorList>
    </citation>
    <scope>NUCLEOTIDE SEQUENCE [LARGE SCALE GENOMIC DNA]</scope>
    <source>
        <strain evidence="1 2">ADP4</strain>
    </source>
</reference>
<evidence type="ECO:0008006" key="3">
    <source>
        <dbReference type="Google" id="ProtNLM"/>
    </source>
</evidence>
<organism evidence="1 2">
    <name type="scientific">Streptomyces chrestomyceticus</name>
    <dbReference type="NCBI Taxonomy" id="68185"/>
    <lineage>
        <taxon>Bacteria</taxon>
        <taxon>Bacillati</taxon>
        <taxon>Actinomycetota</taxon>
        <taxon>Actinomycetes</taxon>
        <taxon>Kitasatosporales</taxon>
        <taxon>Streptomycetaceae</taxon>
        <taxon>Streptomyces</taxon>
    </lineage>
</organism>
<dbReference type="InterPro" id="IPR029068">
    <property type="entry name" value="Glyas_Bleomycin-R_OHBP_Dase"/>
</dbReference>
<dbReference type="EMBL" id="JAVFKM010000052">
    <property type="protein sequence ID" value="MEF3119536.1"/>
    <property type="molecule type" value="Genomic_DNA"/>
</dbReference>
<dbReference type="SUPFAM" id="SSF54593">
    <property type="entry name" value="Glyoxalase/Bleomycin resistance protein/Dihydroxybiphenyl dioxygenase"/>
    <property type="match status" value="1"/>
</dbReference>
<sequence>MINGAHAIIYASDTEAARAFFREVLGLPHVDAGDGWLIFTSRRANWPCTRSTLPPLASSSCSLACDLN</sequence>
<gene>
    <name evidence="1" type="ORF">RB636_41045</name>
</gene>
<evidence type="ECO:0000313" key="1">
    <source>
        <dbReference type="EMBL" id="MEF3119536.1"/>
    </source>
</evidence>
<proteinExistence type="predicted"/>
<dbReference type="Gene3D" id="3.10.180.10">
    <property type="entry name" value="2,3-Dihydroxybiphenyl 1,2-Dioxygenase, domain 1"/>
    <property type="match status" value="1"/>
</dbReference>
<protein>
    <recommendedName>
        <fullName evidence="3">Extradiol dioxygenase</fullName>
    </recommendedName>
</protein>